<feature type="transmembrane region" description="Helical" evidence="1">
    <location>
        <begin position="132"/>
        <end position="156"/>
    </location>
</feature>
<accession>A0A9P6EU52</accession>
<reference evidence="2" key="1">
    <citation type="submission" date="2020-11" db="EMBL/GenBank/DDBJ databases">
        <authorList>
            <consortium name="DOE Joint Genome Institute"/>
            <person name="Ahrendt S."/>
            <person name="Riley R."/>
            <person name="Andreopoulos W."/>
            <person name="Labutti K."/>
            <person name="Pangilinan J."/>
            <person name="Ruiz-Duenas F.J."/>
            <person name="Barrasa J.M."/>
            <person name="Sanchez-Garcia M."/>
            <person name="Camarero S."/>
            <person name="Miyauchi S."/>
            <person name="Serrano A."/>
            <person name="Linde D."/>
            <person name="Babiker R."/>
            <person name="Drula E."/>
            <person name="Ayuso-Fernandez I."/>
            <person name="Pacheco R."/>
            <person name="Padilla G."/>
            <person name="Ferreira P."/>
            <person name="Barriuso J."/>
            <person name="Kellner H."/>
            <person name="Castanera R."/>
            <person name="Alfaro M."/>
            <person name="Ramirez L."/>
            <person name="Pisabarro A.G."/>
            <person name="Kuo A."/>
            <person name="Tritt A."/>
            <person name="Lipzen A."/>
            <person name="He G."/>
            <person name="Yan M."/>
            <person name="Ng V."/>
            <person name="Cullen D."/>
            <person name="Martin F."/>
            <person name="Rosso M.-N."/>
            <person name="Henrissat B."/>
            <person name="Hibbett D."/>
            <person name="Martinez A.T."/>
            <person name="Grigoriev I.V."/>
        </authorList>
    </citation>
    <scope>NUCLEOTIDE SEQUENCE</scope>
    <source>
        <strain evidence="2">CBS 506.95</strain>
    </source>
</reference>
<proteinExistence type="predicted"/>
<dbReference type="Proteomes" id="UP000807306">
    <property type="component" value="Unassembled WGS sequence"/>
</dbReference>
<feature type="transmembrane region" description="Helical" evidence="1">
    <location>
        <begin position="177"/>
        <end position="205"/>
    </location>
</feature>
<keyword evidence="3" id="KW-1185">Reference proteome</keyword>
<name>A0A9P6EU52_9AGAR</name>
<dbReference type="EMBL" id="MU157825">
    <property type="protein sequence ID" value="KAF9534927.1"/>
    <property type="molecule type" value="Genomic_DNA"/>
</dbReference>
<sequence>MVDWISPKLHEQCYQAFLKMGIHHHLGFRIASLDEGQTVQMAHVFYCTCLLDDRGTIVLTRLVKALSNLSLGLASTNLAIRTLAVWDFNRCLLVMVIILIGGHWIFGLAQAWSYKASWIPGSGCVPRQSRFILSAALSIYSVCFDGLMLILNAYKLGFRTSPDLRVMVVATGRKRTLTSLVIFHGSSYFIISFLINLCLIIVILLDLPVGAGSLVGVSTAVINTVTACRAVRSLTLFFKPDEDFKTYWFSR</sequence>
<gene>
    <name evidence="2" type="ORF">CPB83DRAFT_879195</name>
</gene>
<feature type="transmembrane region" description="Helical" evidence="1">
    <location>
        <begin position="91"/>
        <end position="112"/>
    </location>
</feature>
<keyword evidence="1" id="KW-0812">Transmembrane</keyword>
<protein>
    <submittedName>
        <fullName evidence="2">Uncharacterized protein</fullName>
    </submittedName>
</protein>
<dbReference type="AlphaFoldDB" id="A0A9P6EU52"/>
<evidence type="ECO:0000313" key="2">
    <source>
        <dbReference type="EMBL" id="KAF9534927.1"/>
    </source>
</evidence>
<evidence type="ECO:0000313" key="3">
    <source>
        <dbReference type="Proteomes" id="UP000807306"/>
    </source>
</evidence>
<evidence type="ECO:0000256" key="1">
    <source>
        <dbReference type="SAM" id="Phobius"/>
    </source>
</evidence>
<feature type="transmembrane region" description="Helical" evidence="1">
    <location>
        <begin position="211"/>
        <end position="231"/>
    </location>
</feature>
<keyword evidence="1" id="KW-0472">Membrane</keyword>
<dbReference type="OrthoDB" id="3197626at2759"/>
<comment type="caution">
    <text evidence="2">The sequence shown here is derived from an EMBL/GenBank/DDBJ whole genome shotgun (WGS) entry which is preliminary data.</text>
</comment>
<organism evidence="2 3">
    <name type="scientific">Crepidotus variabilis</name>
    <dbReference type="NCBI Taxonomy" id="179855"/>
    <lineage>
        <taxon>Eukaryota</taxon>
        <taxon>Fungi</taxon>
        <taxon>Dikarya</taxon>
        <taxon>Basidiomycota</taxon>
        <taxon>Agaricomycotina</taxon>
        <taxon>Agaricomycetes</taxon>
        <taxon>Agaricomycetidae</taxon>
        <taxon>Agaricales</taxon>
        <taxon>Agaricineae</taxon>
        <taxon>Crepidotaceae</taxon>
        <taxon>Crepidotus</taxon>
    </lineage>
</organism>
<keyword evidence="1" id="KW-1133">Transmembrane helix</keyword>